<dbReference type="Proteomes" id="UP000220828">
    <property type="component" value="Unassembled WGS sequence"/>
</dbReference>
<evidence type="ECO:0000313" key="2">
    <source>
        <dbReference type="Proteomes" id="UP000220828"/>
    </source>
</evidence>
<organism evidence="1 2">
    <name type="scientific">Flavobacterium branchiophilum</name>
    <dbReference type="NCBI Taxonomy" id="55197"/>
    <lineage>
        <taxon>Bacteria</taxon>
        <taxon>Pseudomonadati</taxon>
        <taxon>Bacteroidota</taxon>
        <taxon>Flavobacteriia</taxon>
        <taxon>Flavobacteriales</taxon>
        <taxon>Flavobacteriaceae</taxon>
        <taxon>Flavobacterium</taxon>
    </lineage>
</organism>
<reference evidence="1 2" key="1">
    <citation type="submission" date="2017-09" db="EMBL/GenBank/DDBJ databases">
        <title>Whole genomes of Flavobacteriaceae.</title>
        <authorList>
            <person name="Stine C."/>
            <person name="Li C."/>
            <person name="Tadesse D."/>
        </authorList>
    </citation>
    <scope>NUCLEOTIDE SEQUENCE [LARGE SCALE GENOMIC DNA]</scope>
    <source>
        <strain evidence="1 2">ATCC 35036</strain>
    </source>
</reference>
<comment type="caution">
    <text evidence="1">The sequence shown here is derived from an EMBL/GenBank/DDBJ whole genome shotgun (WGS) entry which is preliminary data.</text>
</comment>
<protein>
    <submittedName>
        <fullName evidence="1">Uncharacterized protein</fullName>
    </submittedName>
</protein>
<sequence length="61" mass="7001">MSPPPLEGDGRADKKYIVPSPTLPFGEGDEATITNQKKRRYNFIVFFRNLHPTFEICIISF</sequence>
<dbReference type="EMBL" id="PCMW01000003">
    <property type="protein sequence ID" value="PDS27277.1"/>
    <property type="molecule type" value="Genomic_DNA"/>
</dbReference>
<gene>
    <name evidence="1" type="ORF">B0A77_00170</name>
</gene>
<name>A0A2H3L2B7_9FLAO</name>
<accession>A0A2H3L2B7</accession>
<proteinExistence type="predicted"/>
<evidence type="ECO:0000313" key="1">
    <source>
        <dbReference type="EMBL" id="PDS27277.1"/>
    </source>
</evidence>
<dbReference type="AlphaFoldDB" id="A0A2H3L2B7"/>